<gene>
    <name evidence="5" type="ORF">CCHLO57077_00018734</name>
</gene>
<name>A0AA35QBI9_9HYPO</name>
<dbReference type="Gene3D" id="3.40.50.1820">
    <property type="entry name" value="alpha/beta hydrolase"/>
    <property type="match status" value="1"/>
</dbReference>
<evidence type="ECO:0000256" key="2">
    <source>
        <dbReference type="ARBA" id="ARBA00022801"/>
    </source>
</evidence>
<dbReference type="Pfam" id="PF08386">
    <property type="entry name" value="Abhydrolase_4"/>
    <property type="match status" value="1"/>
</dbReference>
<feature type="domain" description="Peptidase S33 tripeptidyl aminopeptidase-like C-terminal" evidence="4">
    <location>
        <begin position="464"/>
        <end position="577"/>
    </location>
</feature>
<dbReference type="GO" id="GO:0016787">
    <property type="term" value="F:hydrolase activity"/>
    <property type="evidence" value="ECO:0007669"/>
    <property type="project" value="UniProtKB-KW"/>
</dbReference>
<comment type="caution">
    <text evidence="5">The sequence shown here is derived from an EMBL/GenBank/DDBJ whole genome shotgun (WGS) entry which is preliminary data.</text>
</comment>
<reference evidence="5" key="1">
    <citation type="submission" date="2023-01" db="EMBL/GenBank/DDBJ databases">
        <authorList>
            <person name="Piombo E."/>
        </authorList>
    </citation>
    <scope>NUCLEOTIDE SEQUENCE</scope>
</reference>
<feature type="signal peptide" evidence="3">
    <location>
        <begin position="1"/>
        <end position="21"/>
    </location>
</feature>
<dbReference type="PANTHER" id="PTHR43248">
    <property type="entry name" value="2-SUCCINYL-6-HYDROXY-2,4-CYCLOHEXADIENE-1-CARBOXYLATE SYNTHASE"/>
    <property type="match status" value="1"/>
</dbReference>
<dbReference type="SUPFAM" id="SSF53474">
    <property type="entry name" value="alpha/beta-Hydrolases"/>
    <property type="match status" value="1"/>
</dbReference>
<evidence type="ECO:0000256" key="3">
    <source>
        <dbReference type="SAM" id="SignalP"/>
    </source>
</evidence>
<dbReference type="InterPro" id="IPR029058">
    <property type="entry name" value="AB_hydrolase_fold"/>
</dbReference>
<accession>A0AA35QBI9</accession>
<evidence type="ECO:0000259" key="4">
    <source>
        <dbReference type="Pfam" id="PF08386"/>
    </source>
</evidence>
<comment type="similarity">
    <text evidence="1">Belongs to the peptidase S33 family.</text>
</comment>
<dbReference type="Proteomes" id="UP001160390">
    <property type="component" value="Unassembled WGS sequence"/>
</dbReference>
<dbReference type="EMBL" id="CABFNP030001302">
    <property type="protein sequence ID" value="CAI6098985.1"/>
    <property type="molecule type" value="Genomic_DNA"/>
</dbReference>
<keyword evidence="3" id="KW-0732">Signal</keyword>
<keyword evidence="2" id="KW-0378">Hydrolase</keyword>
<protein>
    <recommendedName>
        <fullName evidence="4">Peptidase S33 tripeptidyl aminopeptidase-like C-terminal domain-containing protein</fullName>
    </recommendedName>
</protein>
<evidence type="ECO:0000313" key="5">
    <source>
        <dbReference type="EMBL" id="CAI6098985.1"/>
    </source>
</evidence>
<evidence type="ECO:0000313" key="6">
    <source>
        <dbReference type="Proteomes" id="UP001160390"/>
    </source>
</evidence>
<dbReference type="PANTHER" id="PTHR43248:SF25">
    <property type="entry name" value="AB HYDROLASE-1 DOMAIN-CONTAINING PROTEIN-RELATED"/>
    <property type="match status" value="1"/>
</dbReference>
<organism evidence="5 6">
    <name type="scientific">Clonostachys chloroleuca</name>
    <dbReference type="NCBI Taxonomy" id="1926264"/>
    <lineage>
        <taxon>Eukaryota</taxon>
        <taxon>Fungi</taxon>
        <taxon>Dikarya</taxon>
        <taxon>Ascomycota</taxon>
        <taxon>Pezizomycotina</taxon>
        <taxon>Sordariomycetes</taxon>
        <taxon>Hypocreomycetidae</taxon>
        <taxon>Hypocreales</taxon>
        <taxon>Bionectriaceae</taxon>
        <taxon>Clonostachys</taxon>
    </lineage>
</organism>
<sequence>MPSIHYSLSLVASAFALGVLADDTAEFDWSGIQPTKNLVYHPCYGTFQCARLEVPLDWHNASDPRTVSIAIRTLPAVVRHDDPTFGGSILTNPGGPGGSGIQFAEDFALPLQRIVDRPGRKHYEIVSFDPRGIGYTTPAADCFHDPVARSAWMLEYRGIGGLTGVGHGHLSESAMGYTLAMNDMFARHCRQSEAKYGEILSFVNTPSVARDMVEIIDRIDQLHNPTTKNTTQQDLASTAVDEAVINGDGKVPRLQYIGFSYGTALGNYFASMFPGRVGRIVVDGVTDADDYANGDPGWLGNTIDDDEILERFWKGCFQAGASICPLANDTNISSASRRFWSWVKSLDEQPRSLEGPTGDTVVLTGDDVRRSVGDIFDNPIPGFRDIANTLHRAMAGNETDLFRLAVGRNPLPLFHNGTSSQLQPVDLSSIDQQYSILCGDGKDVTGKPVSYWMRYAEKQKAMSKLLGSYWVTSRLLCSSWPVRARWLFNGPFKSPKADSRLLPGIPAAPLLFMSTELDPVTPLRAARKMAKGHPGARVVTQEGMGHCALQSSPSNCTRSILAEYFDTGKVPDRDTFCKADCGPWDLNCHVQQGLGIPEID</sequence>
<dbReference type="InterPro" id="IPR013595">
    <property type="entry name" value="Pept_S33_TAP-like_C"/>
</dbReference>
<evidence type="ECO:0000256" key="1">
    <source>
        <dbReference type="ARBA" id="ARBA00010088"/>
    </source>
</evidence>
<proteinExistence type="inferred from homology"/>
<dbReference type="InterPro" id="IPR051601">
    <property type="entry name" value="Serine_prot/Carboxylest_S33"/>
</dbReference>
<feature type="chain" id="PRO_5041228745" description="Peptidase S33 tripeptidyl aminopeptidase-like C-terminal domain-containing protein" evidence="3">
    <location>
        <begin position="22"/>
        <end position="600"/>
    </location>
</feature>
<keyword evidence="6" id="KW-1185">Reference proteome</keyword>
<dbReference type="AlphaFoldDB" id="A0AA35QBI9"/>